<gene>
    <name evidence="1" type="ORF">HALLA_04095</name>
</gene>
<reference evidence="1 2" key="1">
    <citation type="submission" date="2014-01" db="EMBL/GenBank/DDBJ databases">
        <authorList>
            <consortium name="DOE Joint Genome Institute"/>
            <person name="Anderson I."/>
            <person name="Huntemann M."/>
            <person name="Han J."/>
            <person name="Chen A."/>
            <person name="Kyrpides N."/>
            <person name="Mavromatis K."/>
            <person name="Markowitz V."/>
            <person name="Palaniappan K."/>
            <person name="Ivanova N."/>
            <person name="Schaumberg A."/>
            <person name="Pati A."/>
            <person name="Liolios K."/>
            <person name="Nordberg H.P."/>
            <person name="Cantor M.N."/>
            <person name="Hua S.X."/>
            <person name="Woyke T."/>
        </authorList>
    </citation>
    <scope>NUCLEOTIDE SEQUENCE [LARGE SCALE GENOMIC DNA]</scope>
    <source>
        <strain evidence="1 2">XH-48</strain>
        <plasmid evidence="2">1</plasmid>
    </source>
</reference>
<accession>W0JSB9</accession>
<keyword evidence="1" id="KW-0614">Plasmid</keyword>
<sequence>MPSGDIGRPLIAATSSNREADSSVLELVLYD</sequence>
<protein>
    <submittedName>
        <fullName evidence="1">Uncharacterized protein</fullName>
    </submittedName>
</protein>
<dbReference type="KEGG" id="hlr:HALLA_04095"/>
<dbReference type="AlphaFoldDB" id="W0JSB9"/>
<keyword evidence="2" id="KW-1185">Reference proteome</keyword>
<evidence type="ECO:0000313" key="1">
    <source>
        <dbReference type="EMBL" id="AHG01586.1"/>
    </source>
</evidence>
<name>W0JSB9_9EURY</name>
<dbReference type="HOGENOM" id="CLU_3394472_0_0_2"/>
<proteinExistence type="predicted"/>
<dbReference type="Proteomes" id="UP000019024">
    <property type="component" value="Plasmid unnamed"/>
</dbReference>
<geneLocation type="plasmid" evidence="1">
    <name>unnamed</name>
</geneLocation>
<dbReference type="EMBL" id="CP007056">
    <property type="protein sequence ID" value="AHG01586.1"/>
    <property type="molecule type" value="Genomic_DNA"/>
</dbReference>
<organism evidence="1 2">
    <name type="scientific">Halostagnicola larsenii XH-48</name>
    <dbReference type="NCBI Taxonomy" id="797299"/>
    <lineage>
        <taxon>Archaea</taxon>
        <taxon>Methanobacteriati</taxon>
        <taxon>Methanobacteriota</taxon>
        <taxon>Stenosarchaea group</taxon>
        <taxon>Halobacteria</taxon>
        <taxon>Halobacteriales</taxon>
        <taxon>Natrialbaceae</taxon>
        <taxon>Halostagnicola</taxon>
    </lineage>
</organism>
<evidence type="ECO:0000313" key="2">
    <source>
        <dbReference type="Proteomes" id="UP000019024"/>
    </source>
</evidence>